<gene>
    <name evidence="4" type="ORF">CVT24_004906</name>
</gene>
<evidence type="ECO:0000256" key="2">
    <source>
        <dbReference type="SAM" id="MobiDB-lite"/>
    </source>
</evidence>
<evidence type="ECO:0000259" key="3">
    <source>
        <dbReference type="Pfam" id="PF13649"/>
    </source>
</evidence>
<feature type="domain" description="Methyltransferase" evidence="3">
    <location>
        <begin position="82"/>
        <end position="179"/>
    </location>
</feature>
<name>A0A409YB33_9AGAR</name>
<comment type="caution">
    <text evidence="4">The sequence shown here is derived from an EMBL/GenBank/DDBJ whole genome shotgun (WGS) entry which is preliminary data.</text>
</comment>
<dbReference type="PANTHER" id="PTHR43861">
    <property type="entry name" value="TRANS-ACONITATE 2-METHYLTRANSFERASE-RELATED"/>
    <property type="match status" value="1"/>
</dbReference>
<dbReference type="Proteomes" id="UP000284842">
    <property type="component" value="Unassembled WGS sequence"/>
</dbReference>
<dbReference type="InterPro" id="IPR041698">
    <property type="entry name" value="Methyltransf_25"/>
</dbReference>
<evidence type="ECO:0000313" key="5">
    <source>
        <dbReference type="Proteomes" id="UP000284842"/>
    </source>
</evidence>
<dbReference type="Pfam" id="PF13649">
    <property type="entry name" value="Methyltransf_25"/>
    <property type="match status" value="1"/>
</dbReference>
<sequence>MSSNDAHHSHDHSTAHQGHDHHHHHGHDHHHHGHGHDFAANNREYYNQNVDNYDNPHWLEANKGQALAIRAAFNFDKENTTVLDFACGAGTLARELAPYAKSIVGVDISQGAIDAFNTKAANAGFSPDVIRGVCTELKGEEGELDGANFDLVTCCAAYHHFPDYTKVTTTLAKFLKPGGQLFVLDRLAGTDQPIASVDHDHLSTGHEGEEVDLDKLVPHRHGIVSEDLYPGFQEAGLKDYSFEPSFDARWMNTSFKIFLAKGTKPTE</sequence>
<feature type="compositionally biased region" description="Basic and acidic residues" evidence="2">
    <location>
        <begin position="1"/>
        <end position="18"/>
    </location>
</feature>
<dbReference type="STRING" id="181874.A0A409YB33"/>
<dbReference type="OrthoDB" id="3647at2759"/>
<evidence type="ECO:0000256" key="1">
    <source>
        <dbReference type="ARBA" id="ARBA00022679"/>
    </source>
</evidence>
<protein>
    <recommendedName>
        <fullName evidence="3">Methyltransferase domain-containing protein</fullName>
    </recommendedName>
</protein>
<keyword evidence="1" id="KW-0808">Transferase</keyword>
<dbReference type="AlphaFoldDB" id="A0A409YB33"/>
<dbReference type="CDD" id="cd02440">
    <property type="entry name" value="AdoMet_MTases"/>
    <property type="match status" value="1"/>
</dbReference>
<reference evidence="4 5" key="1">
    <citation type="journal article" date="2018" name="Evol. Lett.">
        <title>Horizontal gene cluster transfer increased hallucinogenic mushroom diversity.</title>
        <authorList>
            <person name="Reynolds H.T."/>
            <person name="Vijayakumar V."/>
            <person name="Gluck-Thaler E."/>
            <person name="Korotkin H.B."/>
            <person name="Matheny P.B."/>
            <person name="Slot J.C."/>
        </authorList>
    </citation>
    <scope>NUCLEOTIDE SEQUENCE [LARGE SCALE GENOMIC DNA]</scope>
    <source>
        <strain evidence="4 5">2629</strain>
    </source>
</reference>
<dbReference type="EMBL" id="NHTK01001325">
    <property type="protein sequence ID" value="PPR00203.1"/>
    <property type="molecule type" value="Genomic_DNA"/>
</dbReference>
<evidence type="ECO:0000313" key="4">
    <source>
        <dbReference type="EMBL" id="PPR00203.1"/>
    </source>
</evidence>
<keyword evidence="5" id="KW-1185">Reference proteome</keyword>
<dbReference type="GO" id="GO:0016740">
    <property type="term" value="F:transferase activity"/>
    <property type="evidence" value="ECO:0007669"/>
    <property type="project" value="UniProtKB-KW"/>
</dbReference>
<dbReference type="SUPFAM" id="SSF53335">
    <property type="entry name" value="S-adenosyl-L-methionine-dependent methyltransferases"/>
    <property type="match status" value="1"/>
</dbReference>
<dbReference type="InParanoid" id="A0A409YB33"/>
<organism evidence="4 5">
    <name type="scientific">Panaeolus cyanescens</name>
    <dbReference type="NCBI Taxonomy" id="181874"/>
    <lineage>
        <taxon>Eukaryota</taxon>
        <taxon>Fungi</taxon>
        <taxon>Dikarya</taxon>
        <taxon>Basidiomycota</taxon>
        <taxon>Agaricomycotina</taxon>
        <taxon>Agaricomycetes</taxon>
        <taxon>Agaricomycetidae</taxon>
        <taxon>Agaricales</taxon>
        <taxon>Agaricineae</taxon>
        <taxon>Galeropsidaceae</taxon>
        <taxon>Panaeolus</taxon>
    </lineage>
</organism>
<feature type="region of interest" description="Disordered" evidence="2">
    <location>
        <begin position="1"/>
        <end position="39"/>
    </location>
</feature>
<accession>A0A409YB33</accession>
<proteinExistence type="predicted"/>
<feature type="compositionally biased region" description="Basic residues" evidence="2">
    <location>
        <begin position="19"/>
        <end position="34"/>
    </location>
</feature>
<dbReference type="Gene3D" id="3.40.50.150">
    <property type="entry name" value="Vaccinia Virus protein VP39"/>
    <property type="match status" value="1"/>
</dbReference>
<dbReference type="InterPro" id="IPR029063">
    <property type="entry name" value="SAM-dependent_MTases_sf"/>
</dbReference>